<dbReference type="InterPro" id="IPR012547">
    <property type="entry name" value="PDDEXK_9"/>
</dbReference>
<dbReference type="InterPro" id="IPR018631">
    <property type="entry name" value="AAA-ATPase-like_dom"/>
</dbReference>
<dbReference type="Pfam" id="PF09820">
    <property type="entry name" value="AAA-ATPase_like"/>
    <property type="match status" value="1"/>
</dbReference>
<protein>
    <recommendedName>
        <fullName evidence="1">AAA-ATPase-like domain-containing protein</fullName>
    </recommendedName>
</protein>
<dbReference type="PANTHER" id="PTHR34825">
    <property type="entry name" value="CONSERVED PROTEIN, WITH A WEAK D-GALACTARATE DEHYDRATASE/ALTRONATE HYDROLASE DOMAIN"/>
    <property type="match status" value="1"/>
</dbReference>
<accession>A0A6S6SUJ6</accession>
<dbReference type="Gene3D" id="3.40.50.300">
    <property type="entry name" value="P-loop containing nucleotide triphosphate hydrolases"/>
    <property type="match status" value="1"/>
</dbReference>
<sequence length="516" mass="61089">MKQNILKKLPIGISTFSHIRQENYLYMDKTQEAYELINNHKYIFLSRPRRFGKSLFLDTLKEIFEGNKKLFEGLYIYDKWKWEESYPVIKISFSGDMRTAEGLKRNILNVLKYNQKRLEISCDNIHQYDTCFEDLIFNTYQKYNQRVVILIDEYDKAILDNLDQMEVAHENREILKSLYGVMKDSDSYIQFVFLTGVSKFAKANIFSGLNNIEDITLNPNFGNICGYTQNDIESVLLPYLEGVDLKQLKLWYNGYNFLKAKVYNPFDILLFIRNDFMFRNYWFNTGTPSFLVKLFQKNSYNLASFESLKVEESLLDAFDIDKLNLETVMFQSGYLTIKEVIQRRQRIEYILTYPNLKTKMSFNDYLLSYFVENHQKKNRVQNSLIDMLEVSDLKNLEQVLKSLFASIAYNNFTKNEIENYEGFYASVVYAYFAGAGFDKIIAEDASNEGRIDLTVFIDDKVYIFEFKVNQQGALAQIKEKNYQQKYLADYNEIYIIGVEFESQERNIVGYEWERVK</sequence>
<dbReference type="SUPFAM" id="SSF52540">
    <property type="entry name" value="P-loop containing nucleoside triphosphate hydrolases"/>
    <property type="match status" value="1"/>
</dbReference>
<dbReference type="InterPro" id="IPR027417">
    <property type="entry name" value="P-loop_NTPase"/>
</dbReference>
<gene>
    <name evidence="2" type="ORF">HELGO_WM3874</name>
</gene>
<name>A0A6S6SUJ6_9BACT</name>
<dbReference type="PANTHER" id="PTHR34825:SF1">
    <property type="entry name" value="AAA-ATPASE-LIKE DOMAIN-CONTAINING PROTEIN"/>
    <property type="match status" value="1"/>
</dbReference>
<reference evidence="2" key="1">
    <citation type="submission" date="2020-01" db="EMBL/GenBank/DDBJ databases">
        <authorList>
            <person name="Meier V. D."/>
            <person name="Meier V D."/>
        </authorList>
    </citation>
    <scope>NUCLEOTIDE SEQUENCE</scope>
    <source>
        <strain evidence="2">HLG_WM_MAG_04</strain>
    </source>
</reference>
<dbReference type="Pfam" id="PF08011">
    <property type="entry name" value="PDDEXK_9"/>
    <property type="match status" value="1"/>
</dbReference>
<feature type="domain" description="AAA-ATPase-like" evidence="1">
    <location>
        <begin position="10"/>
        <end position="206"/>
    </location>
</feature>
<evidence type="ECO:0000313" key="2">
    <source>
        <dbReference type="EMBL" id="CAA6808484.1"/>
    </source>
</evidence>
<dbReference type="AlphaFoldDB" id="A0A6S6SUJ6"/>
<proteinExistence type="predicted"/>
<evidence type="ECO:0000259" key="1">
    <source>
        <dbReference type="Pfam" id="PF09820"/>
    </source>
</evidence>
<dbReference type="EMBL" id="CACVAX010000018">
    <property type="protein sequence ID" value="CAA6808484.1"/>
    <property type="molecule type" value="Genomic_DNA"/>
</dbReference>
<organism evidence="2">
    <name type="scientific">uncultured Sulfurovum sp</name>
    <dbReference type="NCBI Taxonomy" id="269237"/>
    <lineage>
        <taxon>Bacteria</taxon>
        <taxon>Pseudomonadati</taxon>
        <taxon>Campylobacterota</taxon>
        <taxon>Epsilonproteobacteria</taxon>
        <taxon>Campylobacterales</taxon>
        <taxon>Sulfurovaceae</taxon>
        <taxon>Sulfurovum</taxon>
        <taxon>environmental samples</taxon>
    </lineage>
</organism>